<evidence type="ECO:0000259" key="6">
    <source>
        <dbReference type="SMART" id="SM00732"/>
    </source>
</evidence>
<dbReference type="AlphaFoldDB" id="A0A9D1HL70"/>
<dbReference type="PANTHER" id="PTHR33317">
    <property type="entry name" value="POLYNUCLEOTIDYL TRANSFERASE, RIBONUCLEASE H-LIKE SUPERFAMILY PROTEIN"/>
    <property type="match status" value="1"/>
</dbReference>
<organism evidence="7 8">
    <name type="scientific">Candidatus Fimiplasma intestinipullorum</name>
    <dbReference type="NCBI Taxonomy" id="2840825"/>
    <lineage>
        <taxon>Bacteria</taxon>
        <taxon>Bacillati</taxon>
        <taxon>Bacillota</taxon>
        <taxon>Clostridia</taxon>
        <taxon>Eubacteriales</taxon>
        <taxon>Candidatus Fimiplasma</taxon>
    </lineage>
</organism>
<dbReference type="EMBL" id="DVMJ01000008">
    <property type="protein sequence ID" value="HIU12707.1"/>
    <property type="molecule type" value="Genomic_DNA"/>
</dbReference>
<evidence type="ECO:0000256" key="2">
    <source>
        <dbReference type="ARBA" id="ARBA00022517"/>
    </source>
</evidence>
<gene>
    <name evidence="7" type="primary">ruvX</name>
    <name evidence="7" type="ORF">IAD15_01375</name>
</gene>
<comment type="similarity">
    <text evidence="5">Belongs to the YqgF HJR family.</text>
</comment>
<dbReference type="GO" id="GO:0004518">
    <property type="term" value="F:nuclease activity"/>
    <property type="evidence" value="ECO:0007669"/>
    <property type="project" value="UniProtKB-KW"/>
</dbReference>
<keyword evidence="4 5" id="KW-0378">Hydrolase</keyword>
<reference evidence="7" key="2">
    <citation type="journal article" date="2021" name="PeerJ">
        <title>Extensive microbial diversity within the chicken gut microbiome revealed by metagenomics and culture.</title>
        <authorList>
            <person name="Gilroy R."/>
            <person name="Ravi A."/>
            <person name="Getino M."/>
            <person name="Pursley I."/>
            <person name="Horton D.L."/>
            <person name="Alikhan N.F."/>
            <person name="Baker D."/>
            <person name="Gharbi K."/>
            <person name="Hall N."/>
            <person name="Watson M."/>
            <person name="Adriaenssens E.M."/>
            <person name="Foster-Nyarko E."/>
            <person name="Jarju S."/>
            <person name="Secka A."/>
            <person name="Antonio M."/>
            <person name="Oren A."/>
            <person name="Chaudhuri R.R."/>
            <person name="La Ragione R."/>
            <person name="Hildebrand F."/>
            <person name="Pallen M.J."/>
        </authorList>
    </citation>
    <scope>NUCLEOTIDE SEQUENCE</scope>
    <source>
        <strain evidence="7">CHK195-11698</strain>
    </source>
</reference>
<dbReference type="Gene3D" id="3.30.420.140">
    <property type="entry name" value="YqgF/RNase H-like domain"/>
    <property type="match status" value="1"/>
</dbReference>
<dbReference type="Proteomes" id="UP000824175">
    <property type="component" value="Unassembled WGS sequence"/>
</dbReference>
<keyword evidence="2 5" id="KW-0690">Ribosome biogenesis</keyword>
<evidence type="ECO:0000313" key="8">
    <source>
        <dbReference type="Proteomes" id="UP000824175"/>
    </source>
</evidence>
<dbReference type="GO" id="GO:0000967">
    <property type="term" value="P:rRNA 5'-end processing"/>
    <property type="evidence" value="ECO:0007669"/>
    <property type="project" value="UniProtKB-UniRule"/>
</dbReference>
<keyword evidence="1 5" id="KW-0963">Cytoplasm</keyword>
<protein>
    <recommendedName>
        <fullName evidence="5">Putative pre-16S rRNA nuclease</fullName>
        <ecNumber evidence="5">3.1.-.-</ecNumber>
    </recommendedName>
</protein>
<dbReference type="EC" id="3.1.-.-" evidence="5"/>
<dbReference type="GO" id="GO:0005829">
    <property type="term" value="C:cytosol"/>
    <property type="evidence" value="ECO:0007669"/>
    <property type="project" value="TreeGrafter"/>
</dbReference>
<dbReference type="InterPro" id="IPR005227">
    <property type="entry name" value="YqgF"/>
</dbReference>
<dbReference type="CDD" id="cd16964">
    <property type="entry name" value="YqgF"/>
    <property type="match status" value="1"/>
</dbReference>
<evidence type="ECO:0000313" key="7">
    <source>
        <dbReference type="EMBL" id="HIU12707.1"/>
    </source>
</evidence>
<dbReference type="NCBIfam" id="TIGR00250">
    <property type="entry name" value="RNAse_H_YqgF"/>
    <property type="match status" value="1"/>
</dbReference>
<evidence type="ECO:0000256" key="3">
    <source>
        <dbReference type="ARBA" id="ARBA00022722"/>
    </source>
</evidence>
<evidence type="ECO:0000256" key="5">
    <source>
        <dbReference type="HAMAP-Rule" id="MF_00651"/>
    </source>
</evidence>
<comment type="caution">
    <text evidence="7">The sequence shown here is derived from an EMBL/GenBank/DDBJ whole genome shotgun (WGS) entry which is preliminary data.</text>
</comment>
<comment type="subcellular location">
    <subcellularLocation>
        <location evidence="5">Cytoplasm</location>
    </subcellularLocation>
</comment>
<dbReference type="SUPFAM" id="SSF53098">
    <property type="entry name" value="Ribonuclease H-like"/>
    <property type="match status" value="1"/>
</dbReference>
<keyword evidence="3 5" id="KW-0540">Nuclease</keyword>
<name>A0A9D1HL70_9FIRM</name>
<dbReference type="HAMAP" id="MF_00651">
    <property type="entry name" value="Nuclease_YqgF"/>
    <property type="match status" value="1"/>
</dbReference>
<dbReference type="InterPro" id="IPR012337">
    <property type="entry name" value="RNaseH-like_sf"/>
</dbReference>
<comment type="function">
    <text evidence="5">Could be a nuclease involved in processing of the 5'-end of pre-16S rRNA.</text>
</comment>
<dbReference type="InterPro" id="IPR037027">
    <property type="entry name" value="YqgF/RNaseH-like_dom_sf"/>
</dbReference>
<dbReference type="SMART" id="SM00732">
    <property type="entry name" value="YqgFc"/>
    <property type="match status" value="1"/>
</dbReference>
<reference evidence="7" key="1">
    <citation type="submission" date="2020-10" db="EMBL/GenBank/DDBJ databases">
        <authorList>
            <person name="Gilroy R."/>
        </authorList>
    </citation>
    <scope>NUCLEOTIDE SEQUENCE</scope>
    <source>
        <strain evidence="7">CHK195-11698</strain>
    </source>
</reference>
<feature type="domain" description="YqgF/RNase H-like" evidence="6">
    <location>
        <begin position="2"/>
        <end position="105"/>
    </location>
</feature>
<dbReference type="InterPro" id="IPR006641">
    <property type="entry name" value="YqgF/RNaseH-like_dom"/>
</dbReference>
<proteinExistence type="inferred from homology"/>
<dbReference type="PANTHER" id="PTHR33317:SF4">
    <property type="entry name" value="POLYNUCLEOTIDYL TRANSFERASE, RIBONUCLEASE H-LIKE SUPERFAMILY PROTEIN"/>
    <property type="match status" value="1"/>
</dbReference>
<dbReference type="GO" id="GO:0016788">
    <property type="term" value="F:hydrolase activity, acting on ester bonds"/>
    <property type="evidence" value="ECO:0007669"/>
    <property type="project" value="UniProtKB-UniRule"/>
</dbReference>
<evidence type="ECO:0000256" key="1">
    <source>
        <dbReference type="ARBA" id="ARBA00022490"/>
    </source>
</evidence>
<dbReference type="Pfam" id="PF03652">
    <property type="entry name" value="RuvX"/>
    <property type="match status" value="1"/>
</dbReference>
<evidence type="ECO:0000256" key="4">
    <source>
        <dbReference type="ARBA" id="ARBA00022801"/>
    </source>
</evidence>
<sequence length="142" mass="15879">MNKIMGLDLGSKTVGIALSDLLGMIAHGLETYRFKEDDYDQALKHVLEIAKRENVHTVVLGLPKHMNGDLGERAEISIRFKERLEQANSGLEVILVDERLTTKVAEQSLIFADVSRKKRKQVIDKMAAVAILQSYLDAHSHA</sequence>
<accession>A0A9D1HL70</accession>